<gene>
    <name evidence="1" type="ORF">PS9374_06176</name>
</gene>
<comment type="caution">
    <text evidence="1">The sequence shown here is derived from an EMBL/GenBank/DDBJ whole genome shotgun (WGS) entry which is preliminary data.</text>
</comment>
<dbReference type="AlphaFoldDB" id="A0A161LLP7"/>
<reference evidence="2" key="2">
    <citation type="submission" date="2016-04" db="EMBL/GenBank/DDBJ databases">
        <title>Planomonospora sphaerica JCM9374 whole genome shotgun sequence.</title>
        <authorList>
            <person name="Suzuki T."/>
            <person name="Dohra H."/>
            <person name="Kodani S."/>
        </authorList>
    </citation>
    <scope>NUCLEOTIDE SEQUENCE [LARGE SCALE GENOMIC DNA]</scope>
    <source>
        <strain evidence="2">JCM 9374</strain>
    </source>
</reference>
<proteinExistence type="predicted"/>
<keyword evidence="2" id="KW-1185">Reference proteome</keyword>
<dbReference type="EMBL" id="BDCX01000017">
    <property type="protein sequence ID" value="GAT70494.1"/>
    <property type="molecule type" value="Genomic_DNA"/>
</dbReference>
<evidence type="ECO:0000313" key="1">
    <source>
        <dbReference type="EMBL" id="GAT70494.1"/>
    </source>
</evidence>
<sequence>MCDPGHHATGGGYKINNGTGQVYQSLPVFGVSKEPRGWEIMATGSANGTVYVICVPWG</sequence>
<protein>
    <submittedName>
        <fullName evidence="1">Uncharacterized protein</fullName>
    </submittedName>
</protein>
<reference evidence="1 2" key="1">
    <citation type="journal article" date="2016" name="Genome Announc.">
        <title>Draft Genome Sequence of Planomonospora sphaerica JCM9374, a Rare Actinomycete.</title>
        <authorList>
            <person name="Dohra H."/>
            <person name="Suzuki T."/>
            <person name="Inoue Y."/>
            <person name="Kodani S."/>
        </authorList>
    </citation>
    <scope>NUCLEOTIDE SEQUENCE [LARGE SCALE GENOMIC DNA]</scope>
    <source>
        <strain evidence="1 2">JCM 9374</strain>
    </source>
</reference>
<accession>A0A161LLP7</accession>
<evidence type="ECO:0000313" key="2">
    <source>
        <dbReference type="Proteomes" id="UP000077701"/>
    </source>
</evidence>
<organism evidence="1 2">
    <name type="scientific">Planomonospora sphaerica</name>
    <dbReference type="NCBI Taxonomy" id="161355"/>
    <lineage>
        <taxon>Bacteria</taxon>
        <taxon>Bacillati</taxon>
        <taxon>Actinomycetota</taxon>
        <taxon>Actinomycetes</taxon>
        <taxon>Streptosporangiales</taxon>
        <taxon>Streptosporangiaceae</taxon>
        <taxon>Planomonospora</taxon>
    </lineage>
</organism>
<name>A0A161LLP7_9ACTN</name>
<dbReference type="Proteomes" id="UP000077701">
    <property type="component" value="Unassembled WGS sequence"/>
</dbReference>